<dbReference type="EMBL" id="FONT01000002">
    <property type="protein sequence ID" value="SFE62625.1"/>
    <property type="molecule type" value="Genomic_DNA"/>
</dbReference>
<evidence type="ECO:0000313" key="1">
    <source>
        <dbReference type="EMBL" id="SFE62625.1"/>
    </source>
</evidence>
<dbReference type="Proteomes" id="UP000199516">
    <property type="component" value="Unassembled WGS sequence"/>
</dbReference>
<gene>
    <name evidence="1" type="ORF">SAMN05192532_102662</name>
</gene>
<evidence type="ECO:0000313" key="2">
    <source>
        <dbReference type="Proteomes" id="UP000199516"/>
    </source>
</evidence>
<sequence>MQESRSSLLRVLVFSIGRKVSMVSGLCLAAASSYSRSLQPSLRRHGLLRPTGECSFAKSANGTVCNAKVSTSCASQFDVVTGTSAGGGGFYVAHMMWAILVEVPFSLVEQPSPALVADKQALSLFFIV</sequence>
<reference evidence="1 2" key="1">
    <citation type="submission" date="2016-10" db="EMBL/GenBank/DDBJ databases">
        <authorList>
            <person name="de Groot N.N."/>
        </authorList>
    </citation>
    <scope>NUCLEOTIDE SEQUENCE [LARGE SCALE GENOMIC DNA]</scope>
    <source>
        <strain evidence="1 2">DSM 23995</strain>
    </source>
</reference>
<accession>A0A1I2C312</accession>
<name>A0A1I2C312_9BACI</name>
<keyword evidence="2" id="KW-1185">Reference proteome</keyword>
<dbReference type="AlphaFoldDB" id="A0A1I2C312"/>
<organism evidence="1 2">
    <name type="scientific">Alteribacillus iranensis</name>
    <dbReference type="NCBI Taxonomy" id="930128"/>
    <lineage>
        <taxon>Bacteria</taxon>
        <taxon>Bacillati</taxon>
        <taxon>Bacillota</taxon>
        <taxon>Bacilli</taxon>
        <taxon>Bacillales</taxon>
        <taxon>Bacillaceae</taxon>
        <taxon>Alteribacillus</taxon>
    </lineage>
</organism>
<dbReference type="STRING" id="930128.SAMN05192532_102662"/>
<proteinExistence type="predicted"/>
<protein>
    <submittedName>
        <fullName evidence="1">Uncharacterized protein</fullName>
    </submittedName>
</protein>